<dbReference type="EMBL" id="KP165391">
    <property type="protein sequence ID" value="AJF36681.1"/>
    <property type="molecule type" value="Genomic_DNA"/>
</dbReference>
<keyword evidence="4" id="KW-0496">Mitochondrion</keyword>
<dbReference type="GO" id="GO:0006412">
    <property type="term" value="P:translation"/>
    <property type="evidence" value="ECO:0007669"/>
    <property type="project" value="InterPro"/>
</dbReference>
<protein>
    <submittedName>
        <fullName evidence="4">Ribosomal protein L19</fullName>
    </submittedName>
</protein>
<dbReference type="GO" id="GO:1990904">
    <property type="term" value="C:ribonucleoprotein complex"/>
    <property type="evidence" value="ECO:0007669"/>
    <property type="project" value="UniProtKB-KW"/>
</dbReference>
<dbReference type="GO" id="GO:0005840">
    <property type="term" value="C:ribosome"/>
    <property type="evidence" value="ECO:0007669"/>
    <property type="project" value="UniProtKB-KW"/>
</dbReference>
<dbReference type="InterPro" id="IPR008991">
    <property type="entry name" value="Translation_prot_SH3-like_sf"/>
</dbReference>
<evidence type="ECO:0000256" key="1">
    <source>
        <dbReference type="ARBA" id="ARBA00005781"/>
    </source>
</evidence>
<dbReference type="InterPro" id="IPR001857">
    <property type="entry name" value="Ribosomal_bL19"/>
</dbReference>
<dbReference type="Gene3D" id="2.30.30.790">
    <property type="match status" value="1"/>
</dbReference>
<evidence type="ECO:0000313" key="4">
    <source>
        <dbReference type="EMBL" id="AJF36681.1"/>
    </source>
</evidence>
<dbReference type="AlphaFoldDB" id="A0A0B5GSK2"/>
<geneLocation type="mitochondrion" evidence="4"/>
<proteinExistence type="inferred from homology"/>
<dbReference type="GO" id="GO:0003735">
    <property type="term" value="F:structural constituent of ribosome"/>
    <property type="evidence" value="ECO:0007669"/>
    <property type="project" value="InterPro"/>
</dbReference>
<sequence>MTNLLNLLKKKQIIKYNYIPNNLKIGNIINLRMILSKYDKRYKFISGYCIGIKKKSNQSSFILKNLIHNEIIYKSIPLYSKLILNFKIKKTRSKINFSKIYNYPIKHTIL</sequence>
<reference evidence="4" key="1">
    <citation type="submission" date="2014-11" db="EMBL/GenBank/DDBJ databases">
        <authorList>
            <person name="Lang B.F."/>
        </authorList>
    </citation>
    <scope>NUCLEOTIDE SEQUENCE</scope>
    <source>
        <strain evidence="4">249</strain>
    </source>
</reference>
<keyword evidence="3" id="KW-0687">Ribonucleoprotein</keyword>
<dbReference type="Pfam" id="PF01245">
    <property type="entry name" value="Ribosomal_L19"/>
    <property type="match status" value="1"/>
</dbReference>
<dbReference type="SUPFAM" id="SSF50104">
    <property type="entry name" value="Translation proteins SH3-like domain"/>
    <property type="match status" value="1"/>
</dbReference>
<keyword evidence="2 4" id="KW-0689">Ribosomal protein</keyword>
<dbReference type="InterPro" id="IPR038657">
    <property type="entry name" value="Ribosomal_bL19_sf"/>
</dbReference>
<evidence type="ECO:0000256" key="3">
    <source>
        <dbReference type="ARBA" id="ARBA00023274"/>
    </source>
</evidence>
<evidence type="ECO:0000256" key="2">
    <source>
        <dbReference type="ARBA" id="ARBA00022980"/>
    </source>
</evidence>
<comment type="similarity">
    <text evidence="1">Belongs to the bacterial ribosomal protein bL19 family.</text>
</comment>
<accession>A0A0B5GSK2</accession>
<organism evidence="4">
    <name type="scientific">Gefionella okellyi</name>
    <dbReference type="NCBI Taxonomy" id="2853422"/>
    <lineage>
        <taxon>Eukaryota</taxon>
        <taxon>Malawimonadida</taxon>
        <taxon>Malawimonadidae</taxon>
        <taxon>Gefionella</taxon>
    </lineage>
</organism>
<gene>
    <name evidence="4" type="primary">rpl19</name>
</gene>
<name>A0A0B5GSK2_9EUKA</name>